<keyword evidence="2" id="KW-0808">Transferase</keyword>
<proteinExistence type="predicted"/>
<dbReference type="CDD" id="cd04194">
    <property type="entry name" value="GT8_A4GalT_like"/>
    <property type="match status" value="1"/>
</dbReference>
<accession>A0A9D1M3V0</accession>
<sequence length="411" mass="47787">MKRQENIPVFMVTNWDMVGYTATTMVSVLCNTQRNIDFYIMDCGLSDFDKKQLSTLKNKFSNLSSMSFSKVDIKRFEGMNVWYYGMLDAWAMLLFPEAFPDVKKVVHIESDTLVVDDIAKLYNEDLDNYTIGGCPEIAFGATSELFPSKEHVYFNLGMLLIDCDKWRQDNTTEKCLELGKKYGKKFNCLHQDALNMLYYNNNYKQLPNRYNLGERKNYVKNIHPELSEEYFAQEWQHPVIIHFSPNKPWRTQHSFYDSKRIVKYFNEWWFYANQTPYVEGLKNAFIAQRIEDGFKGLKTGIDNYGCSMLDTLPQDHNCANIMGENVVVGQFRVGNSILSTKDEKHLMLPIPSTVKYTFLGIPFLKVKTNKKGGKSYKLFGILPLINVKRKNNGSERYKLLSIIPILTKKVK</sequence>
<dbReference type="InterPro" id="IPR050748">
    <property type="entry name" value="Glycosyltrans_8_dom-fam"/>
</dbReference>
<evidence type="ECO:0000313" key="4">
    <source>
        <dbReference type="EMBL" id="HIU53087.1"/>
    </source>
</evidence>
<reference evidence="4" key="1">
    <citation type="submission" date="2020-10" db="EMBL/GenBank/DDBJ databases">
        <authorList>
            <person name="Gilroy R."/>
        </authorList>
    </citation>
    <scope>NUCLEOTIDE SEQUENCE</scope>
    <source>
        <strain evidence="4">ChiW3-316</strain>
    </source>
</reference>
<dbReference type="EMBL" id="DVNC01000022">
    <property type="protein sequence ID" value="HIU53087.1"/>
    <property type="molecule type" value="Genomic_DNA"/>
</dbReference>
<dbReference type="AlphaFoldDB" id="A0A9D1M3V0"/>
<protein>
    <submittedName>
        <fullName evidence="4">Glycosyltransferase family 8 protein</fullName>
    </submittedName>
</protein>
<dbReference type="GO" id="GO:0046872">
    <property type="term" value="F:metal ion binding"/>
    <property type="evidence" value="ECO:0007669"/>
    <property type="project" value="UniProtKB-KW"/>
</dbReference>
<name>A0A9D1M3V0_9PROT</name>
<evidence type="ECO:0000256" key="3">
    <source>
        <dbReference type="ARBA" id="ARBA00022723"/>
    </source>
</evidence>
<evidence type="ECO:0000256" key="2">
    <source>
        <dbReference type="ARBA" id="ARBA00022679"/>
    </source>
</evidence>
<dbReference type="Gene3D" id="3.90.550.10">
    <property type="entry name" value="Spore Coat Polysaccharide Biosynthesis Protein SpsA, Chain A"/>
    <property type="match status" value="1"/>
</dbReference>
<keyword evidence="3" id="KW-0479">Metal-binding</keyword>
<keyword evidence="1" id="KW-0328">Glycosyltransferase</keyword>
<dbReference type="InterPro" id="IPR002495">
    <property type="entry name" value="Glyco_trans_8"/>
</dbReference>
<dbReference type="InterPro" id="IPR029044">
    <property type="entry name" value="Nucleotide-diphossugar_trans"/>
</dbReference>
<dbReference type="Proteomes" id="UP000824107">
    <property type="component" value="Unassembled WGS sequence"/>
</dbReference>
<reference evidence="4" key="2">
    <citation type="journal article" date="2021" name="PeerJ">
        <title>Extensive microbial diversity within the chicken gut microbiome revealed by metagenomics and culture.</title>
        <authorList>
            <person name="Gilroy R."/>
            <person name="Ravi A."/>
            <person name="Getino M."/>
            <person name="Pursley I."/>
            <person name="Horton D.L."/>
            <person name="Alikhan N.F."/>
            <person name="Baker D."/>
            <person name="Gharbi K."/>
            <person name="Hall N."/>
            <person name="Watson M."/>
            <person name="Adriaenssens E.M."/>
            <person name="Foster-Nyarko E."/>
            <person name="Jarju S."/>
            <person name="Secka A."/>
            <person name="Antonio M."/>
            <person name="Oren A."/>
            <person name="Chaudhuri R.R."/>
            <person name="La Ragione R."/>
            <person name="Hildebrand F."/>
            <person name="Pallen M.J."/>
        </authorList>
    </citation>
    <scope>NUCLEOTIDE SEQUENCE</scope>
    <source>
        <strain evidence="4">ChiW3-316</strain>
    </source>
</reference>
<dbReference type="Pfam" id="PF01501">
    <property type="entry name" value="Glyco_transf_8"/>
    <property type="match status" value="1"/>
</dbReference>
<dbReference type="SUPFAM" id="SSF53448">
    <property type="entry name" value="Nucleotide-diphospho-sugar transferases"/>
    <property type="match status" value="1"/>
</dbReference>
<comment type="caution">
    <text evidence="4">The sequence shown here is derived from an EMBL/GenBank/DDBJ whole genome shotgun (WGS) entry which is preliminary data.</text>
</comment>
<dbReference type="GO" id="GO:0016757">
    <property type="term" value="F:glycosyltransferase activity"/>
    <property type="evidence" value="ECO:0007669"/>
    <property type="project" value="UniProtKB-KW"/>
</dbReference>
<gene>
    <name evidence="4" type="ORF">IAD20_03290</name>
</gene>
<organism evidence="4 5">
    <name type="scientific">Candidatus Scatocola faecipullorum</name>
    <dbReference type="NCBI Taxonomy" id="2840917"/>
    <lineage>
        <taxon>Bacteria</taxon>
        <taxon>Pseudomonadati</taxon>
        <taxon>Pseudomonadota</taxon>
        <taxon>Alphaproteobacteria</taxon>
        <taxon>Rhodospirillales</taxon>
        <taxon>Rhodospirillaceae</taxon>
        <taxon>Rhodospirillaceae incertae sedis</taxon>
        <taxon>Candidatus Scatocola</taxon>
    </lineage>
</organism>
<dbReference type="PANTHER" id="PTHR13778:SF47">
    <property type="entry name" value="LIPOPOLYSACCHARIDE 1,3-GALACTOSYLTRANSFERASE"/>
    <property type="match status" value="1"/>
</dbReference>
<evidence type="ECO:0000256" key="1">
    <source>
        <dbReference type="ARBA" id="ARBA00022676"/>
    </source>
</evidence>
<dbReference type="PANTHER" id="PTHR13778">
    <property type="entry name" value="GLYCOSYLTRANSFERASE 8 DOMAIN-CONTAINING PROTEIN"/>
    <property type="match status" value="1"/>
</dbReference>
<evidence type="ECO:0000313" key="5">
    <source>
        <dbReference type="Proteomes" id="UP000824107"/>
    </source>
</evidence>